<evidence type="ECO:0000313" key="1">
    <source>
        <dbReference type="EMBL" id="OKH23293.1"/>
    </source>
</evidence>
<comment type="caution">
    <text evidence="1">The sequence shown here is derived from an EMBL/GenBank/DDBJ whole genome shotgun (WGS) entry which is preliminary data.</text>
</comment>
<dbReference type="OrthoDB" id="581893at2"/>
<dbReference type="Pfam" id="PF24276">
    <property type="entry name" value="DUF7469"/>
    <property type="match status" value="1"/>
</dbReference>
<sequence>MNENVLVLKRSDVELSRVRDSDDGRLVMILSYQGRTFRLMNQFSAAQKDKAKTLAESLVETRGQSVVLLNQEPTYSVWLEVQSDRSAATQTPARVASEDSYTQACLLIVQAIADDIEDLMGASQKRTFQEEMTKIFKQCLLPGAELPGAINPLLTVDPLIATGLPIWRQKELEILFPRVGRLSKRYFGNTTFVERAVETLKELPIYTNPRFMYCCMQFVLMCKG</sequence>
<keyword evidence="2" id="KW-1185">Reference proteome</keyword>
<organism evidence="1 2">
    <name type="scientific">Hydrococcus rivularis NIES-593</name>
    <dbReference type="NCBI Taxonomy" id="1921803"/>
    <lineage>
        <taxon>Bacteria</taxon>
        <taxon>Bacillati</taxon>
        <taxon>Cyanobacteriota</taxon>
        <taxon>Cyanophyceae</taxon>
        <taxon>Pleurocapsales</taxon>
        <taxon>Hydrococcaceae</taxon>
        <taxon>Hydrococcus</taxon>
    </lineage>
</organism>
<gene>
    <name evidence="1" type="ORF">NIES593_10710</name>
</gene>
<dbReference type="EMBL" id="MRCB01000010">
    <property type="protein sequence ID" value="OKH23293.1"/>
    <property type="molecule type" value="Genomic_DNA"/>
</dbReference>
<name>A0A1U7HI76_9CYAN</name>
<dbReference type="STRING" id="1921803.NIES593_10710"/>
<proteinExistence type="predicted"/>
<evidence type="ECO:0000313" key="2">
    <source>
        <dbReference type="Proteomes" id="UP000186868"/>
    </source>
</evidence>
<accession>A0A1U7HI76</accession>
<dbReference type="RefSeq" id="WP_073599568.1">
    <property type="nucleotide sequence ID" value="NZ_MRCB01000010.1"/>
</dbReference>
<dbReference type="Proteomes" id="UP000186868">
    <property type="component" value="Unassembled WGS sequence"/>
</dbReference>
<dbReference type="AlphaFoldDB" id="A0A1U7HI76"/>
<reference evidence="1 2" key="1">
    <citation type="submission" date="2016-11" db="EMBL/GenBank/DDBJ databases">
        <title>Draft Genome Sequences of Nine Cyanobacterial Strains from Diverse Habitats.</title>
        <authorList>
            <person name="Zhu T."/>
            <person name="Hou S."/>
            <person name="Lu X."/>
            <person name="Hess W.R."/>
        </authorList>
    </citation>
    <scope>NUCLEOTIDE SEQUENCE [LARGE SCALE GENOMIC DNA]</scope>
    <source>
        <strain evidence="1 2">NIES-593</strain>
    </source>
</reference>
<protein>
    <submittedName>
        <fullName evidence="1">Uncharacterized protein</fullName>
    </submittedName>
</protein>
<dbReference type="InterPro" id="IPR055892">
    <property type="entry name" value="DUF7469"/>
</dbReference>